<dbReference type="EMBL" id="JBHRVA010000002">
    <property type="protein sequence ID" value="MFC3301821.1"/>
    <property type="molecule type" value="Genomic_DNA"/>
</dbReference>
<evidence type="ECO:0000259" key="3">
    <source>
        <dbReference type="Pfam" id="PF03968"/>
    </source>
</evidence>
<evidence type="ECO:0000313" key="4">
    <source>
        <dbReference type="EMBL" id="MFC3301821.1"/>
    </source>
</evidence>
<sequence length="157" mass="16660">MLIRALIIAGLLFTAAEAQTVSFDPNKPTEVDGDRAELLGGGEHVILEGNVSISQPGVILTADRMDVFRDADGDLQRVEAAGRVRYAAVTGDAIAGDRAIYFATENRLVVQGNVVVLQQGQVATAEELTYNTETGAMVMTGGDGRRVRGLLQQQGES</sequence>
<dbReference type="PANTHER" id="PTHR36504:SF1">
    <property type="entry name" value="LIPOPOLYSACCHARIDE EXPORT SYSTEM PROTEIN LPTA"/>
    <property type="match status" value="1"/>
</dbReference>
<dbReference type="InterPro" id="IPR052037">
    <property type="entry name" value="LPS_export_LptA"/>
</dbReference>
<protein>
    <submittedName>
        <fullName evidence="4">LptA/OstA family protein</fullName>
    </submittedName>
</protein>
<dbReference type="Gene3D" id="2.60.450.10">
    <property type="entry name" value="Lipopolysaccharide (LPS) transport protein A like domain"/>
    <property type="match status" value="1"/>
</dbReference>
<feature type="signal peptide" evidence="2">
    <location>
        <begin position="1"/>
        <end position="18"/>
    </location>
</feature>
<accession>A0ABV7MBU9</accession>
<evidence type="ECO:0000313" key="5">
    <source>
        <dbReference type="Proteomes" id="UP001595607"/>
    </source>
</evidence>
<dbReference type="Pfam" id="PF03968">
    <property type="entry name" value="LptD_N"/>
    <property type="match status" value="1"/>
</dbReference>
<reference evidence="5" key="1">
    <citation type="journal article" date="2019" name="Int. J. Syst. Evol. Microbiol.">
        <title>The Global Catalogue of Microorganisms (GCM) 10K type strain sequencing project: providing services to taxonomists for standard genome sequencing and annotation.</title>
        <authorList>
            <consortium name="The Broad Institute Genomics Platform"/>
            <consortium name="The Broad Institute Genome Sequencing Center for Infectious Disease"/>
            <person name="Wu L."/>
            <person name="Ma J."/>
        </authorList>
    </citation>
    <scope>NUCLEOTIDE SEQUENCE [LARGE SCALE GENOMIC DNA]</scope>
    <source>
        <strain evidence="5">KCTC 22245</strain>
    </source>
</reference>
<gene>
    <name evidence="4" type="ORF">ACFONP_03665</name>
</gene>
<evidence type="ECO:0000256" key="2">
    <source>
        <dbReference type="SAM" id="SignalP"/>
    </source>
</evidence>
<dbReference type="Proteomes" id="UP001595607">
    <property type="component" value="Unassembled WGS sequence"/>
</dbReference>
<evidence type="ECO:0000256" key="1">
    <source>
        <dbReference type="ARBA" id="ARBA00022729"/>
    </source>
</evidence>
<dbReference type="RefSeq" id="WP_189573558.1">
    <property type="nucleotide sequence ID" value="NZ_BMXU01000001.1"/>
</dbReference>
<keyword evidence="1 2" id="KW-0732">Signal</keyword>
<comment type="caution">
    <text evidence="4">The sequence shown here is derived from an EMBL/GenBank/DDBJ whole genome shotgun (WGS) entry which is preliminary data.</text>
</comment>
<keyword evidence="5" id="KW-1185">Reference proteome</keyword>
<feature type="chain" id="PRO_5047460031" evidence="2">
    <location>
        <begin position="19"/>
        <end position="157"/>
    </location>
</feature>
<name>A0ABV7MBU9_9PROT</name>
<dbReference type="PANTHER" id="PTHR36504">
    <property type="entry name" value="LIPOPOLYSACCHARIDE EXPORT SYSTEM PROTEIN LPTA"/>
    <property type="match status" value="1"/>
</dbReference>
<dbReference type="InterPro" id="IPR005653">
    <property type="entry name" value="OstA-like_N"/>
</dbReference>
<feature type="domain" description="Organic solvent tolerance-like N-terminal" evidence="3">
    <location>
        <begin position="30"/>
        <end position="135"/>
    </location>
</feature>
<organism evidence="4 5">
    <name type="scientific">Parvularcula lutaonensis</name>
    <dbReference type="NCBI Taxonomy" id="491923"/>
    <lineage>
        <taxon>Bacteria</taxon>
        <taxon>Pseudomonadati</taxon>
        <taxon>Pseudomonadota</taxon>
        <taxon>Alphaproteobacteria</taxon>
        <taxon>Parvularculales</taxon>
        <taxon>Parvularculaceae</taxon>
        <taxon>Parvularcula</taxon>
    </lineage>
</organism>
<proteinExistence type="predicted"/>